<dbReference type="RefSeq" id="WP_248729828.1">
    <property type="nucleotide sequence ID" value="NZ_CP096829.1"/>
</dbReference>
<sequence length="186" mass="19221">MKKYFWILLVLVADIVYSQCNTNFSVSVVAGTCASNASLVVKVPASSNCGGWFAQIVKTTGGFPVILNVPANGGDVVFNSLSAGSYNVSLSDGVTTVQYPSNPVSVTSSYVPMSFKTTSTAPTCRSDAPSYTPDGSLTVNISTGGIGPFKYDVVSSLGSQTFTTAGASSADRTHTFNGMNGGRLLP</sequence>
<name>A0ABY4M1T5_9FLAO</name>
<evidence type="ECO:0008006" key="4">
    <source>
        <dbReference type="Google" id="ProtNLM"/>
    </source>
</evidence>
<evidence type="ECO:0000313" key="3">
    <source>
        <dbReference type="Proteomes" id="UP000829998"/>
    </source>
</evidence>
<dbReference type="EMBL" id="CP096829">
    <property type="protein sequence ID" value="UPZ17890.1"/>
    <property type="molecule type" value="Genomic_DNA"/>
</dbReference>
<gene>
    <name evidence="2" type="ORF">M0M44_11190</name>
</gene>
<protein>
    <recommendedName>
        <fullName evidence="4">SprB repeat-containing protein</fullName>
    </recommendedName>
</protein>
<proteinExistence type="predicted"/>
<evidence type="ECO:0000313" key="2">
    <source>
        <dbReference type="EMBL" id="UPZ17890.1"/>
    </source>
</evidence>
<dbReference type="Proteomes" id="UP000829998">
    <property type="component" value="Chromosome"/>
</dbReference>
<accession>A0ABY4M1T5</accession>
<reference evidence="2 3" key="1">
    <citation type="submission" date="2022-04" db="EMBL/GenBank/DDBJ databases">
        <authorList>
            <person name="Ra J.-S."/>
            <person name="Kim S.-B."/>
        </authorList>
    </citation>
    <scope>NUCLEOTIDE SEQUENCE [LARGE SCALE GENOMIC DNA]</scope>
    <source>
        <strain evidence="2 3">MMS21-Er5</strain>
    </source>
</reference>
<evidence type="ECO:0000256" key="1">
    <source>
        <dbReference type="SAM" id="SignalP"/>
    </source>
</evidence>
<keyword evidence="3" id="KW-1185">Reference proteome</keyword>
<organism evidence="2 3">
    <name type="scientific">Flavobacterium humidisoli</name>
    <dbReference type="NCBI Taxonomy" id="2937442"/>
    <lineage>
        <taxon>Bacteria</taxon>
        <taxon>Pseudomonadati</taxon>
        <taxon>Bacteroidota</taxon>
        <taxon>Flavobacteriia</taxon>
        <taxon>Flavobacteriales</taxon>
        <taxon>Flavobacteriaceae</taxon>
        <taxon>Flavobacterium</taxon>
    </lineage>
</organism>
<keyword evidence="1" id="KW-0732">Signal</keyword>
<feature type="signal peptide" evidence="1">
    <location>
        <begin position="1"/>
        <end position="18"/>
    </location>
</feature>
<feature type="chain" id="PRO_5045425356" description="SprB repeat-containing protein" evidence="1">
    <location>
        <begin position="19"/>
        <end position="186"/>
    </location>
</feature>